<feature type="transmembrane region" description="Helical" evidence="1">
    <location>
        <begin position="35"/>
        <end position="56"/>
    </location>
</feature>
<evidence type="ECO:0000313" key="3">
    <source>
        <dbReference type="Proteomes" id="UP000239007"/>
    </source>
</evidence>
<comment type="caution">
    <text evidence="2">The sequence shown here is derived from an EMBL/GenBank/DDBJ whole genome shotgun (WGS) entry which is preliminary data.</text>
</comment>
<dbReference type="EMBL" id="MSCH01000003">
    <property type="protein sequence ID" value="PQJ52551.1"/>
    <property type="molecule type" value="Genomic_DNA"/>
</dbReference>
<keyword evidence="1" id="KW-1133">Transmembrane helix</keyword>
<keyword evidence="1" id="KW-0472">Membrane</keyword>
<keyword evidence="3" id="KW-1185">Reference proteome</keyword>
<reference evidence="2 3" key="1">
    <citation type="submission" date="2016-12" db="EMBL/GenBank/DDBJ databases">
        <title>Diversity of luminous bacteria.</title>
        <authorList>
            <person name="Yoshizawa S."/>
            <person name="Kogure K."/>
        </authorList>
    </citation>
    <scope>NUCLEOTIDE SEQUENCE [LARGE SCALE GENOMIC DNA]</scope>
    <source>
        <strain evidence="2 3">SA4-48</strain>
    </source>
</reference>
<proteinExistence type="predicted"/>
<dbReference type="RefSeq" id="WP_105051012.1">
    <property type="nucleotide sequence ID" value="NZ_BMYG01000004.1"/>
</dbReference>
<evidence type="ECO:0000256" key="1">
    <source>
        <dbReference type="SAM" id="Phobius"/>
    </source>
</evidence>
<dbReference type="AlphaFoldDB" id="A0A2S7UTE4"/>
<keyword evidence="1" id="KW-0812">Transmembrane</keyword>
<sequence>MFQTVIIPILVGVACFIMAILSTSTIMPLVQLDDFYKGIITIAIWVVSSVLPMEYLHKKAKKEKLKKKSTK</sequence>
<protein>
    <submittedName>
        <fullName evidence="2">Uncharacterized protein</fullName>
    </submittedName>
</protein>
<gene>
    <name evidence="2" type="ORF">BTO11_02045</name>
</gene>
<evidence type="ECO:0000313" key="2">
    <source>
        <dbReference type="EMBL" id="PQJ52551.1"/>
    </source>
</evidence>
<name>A0A2S7UTE4_9GAMM</name>
<organism evidence="2 3">
    <name type="scientific">Psychrosphaera saromensis</name>
    <dbReference type="NCBI Taxonomy" id="716813"/>
    <lineage>
        <taxon>Bacteria</taxon>
        <taxon>Pseudomonadati</taxon>
        <taxon>Pseudomonadota</taxon>
        <taxon>Gammaproteobacteria</taxon>
        <taxon>Alteromonadales</taxon>
        <taxon>Pseudoalteromonadaceae</taxon>
        <taxon>Psychrosphaera</taxon>
    </lineage>
</organism>
<dbReference type="Proteomes" id="UP000239007">
    <property type="component" value="Unassembled WGS sequence"/>
</dbReference>
<accession>A0A2S7UTE4</accession>
<feature type="transmembrane region" description="Helical" evidence="1">
    <location>
        <begin position="7"/>
        <end position="29"/>
    </location>
</feature>
<dbReference type="OrthoDB" id="9988290at2"/>